<name>A0A6N6VLI5_9HYPH</name>
<comment type="similarity">
    <text evidence="1">Belongs to the UPF0162 family.</text>
</comment>
<dbReference type="Pfam" id="PF13371">
    <property type="entry name" value="TPR_9"/>
    <property type="match status" value="1"/>
</dbReference>
<dbReference type="SUPFAM" id="SSF48452">
    <property type="entry name" value="TPR-like"/>
    <property type="match status" value="1"/>
</dbReference>
<dbReference type="AlphaFoldDB" id="A0A6N6VLI5"/>
<dbReference type="InterPro" id="IPR011990">
    <property type="entry name" value="TPR-like_helical_dom_sf"/>
</dbReference>
<dbReference type="Proteomes" id="UP000468901">
    <property type="component" value="Unassembled WGS sequence"/>
</dbReference>
<keyword evidence="4" id="KW-1185">Reference proteome</keyword>
<reference evidence="3 4" key="1">
    <citation type="submission" date="2019-09" db="EMBL/GenBank/DDBJ databases">
        <title>Parvibaculum sedimenti sp. nov., isolated from sediment.</title>
        <authorList>
            <person name="Wang Y."/>
        </authorList>
    </citation>
    <scope>NUCLEOTIDE SEQUENCE [LARGE SCALE GENOMIC DNA]</scope>
    <source>
        <strain evidence="3 4">HXT-9</strain>
    </source>
</reference>
<gene>
    <name evidence="3" type="ORF">F2P47_00070</name>
</gene>
<feature type="domain" description="Protein SirB1 N-terminal" evidence="2">
    <location>
        <begin position="63"/>
        <end position="218"/>
    </location>
</feature>
<evidence type="ECO:0000259" key="2">
    <source>
        <dbReference type="Pfam" id="PF13369"/>
    </source>
</evidence>
<organism evidence="3 4">
    <name type="scientific">Parvibaculum sedimenti</name>
    <dbReference type="NCBI Taxonomy" id="2608632"/>
    <lineage>
        <taxon>Bacteria</taxon>
        <taxon>Pseudomonadati</taxon>
        <taxon>Pseudomonadota</taxon>
        <taxon>Alphaproteobacteria</taxon>
        <taxon>Hyphomicrobiales</taxon>
        <taxon>Parvibaculaceae</taxon>
        <taxon>Parvibaculum</taxon>
    </lineage>
</organism>
<dbReference type="PANTHER" id="PTHR31350:SF21">
    <property type="entry name" value="F-BOX ONLY PROTEIN 21"/>
    <property type="match status" value="1"/>
</dbReference>
<sequence length="303" mass="33405">MMARGVLPSWRFPRHDRHMGKAEADIEAELRAAGETPDDALDIARLALAFAALDRPGISLAPYEEHLKELVRSLRVRLSPDPSRSGDSAEVVAGALAAIVADRFLYRGDNATYDDPQNANLMHVIDRRKGLPVTLGILYLHAARSLGLDICGLNFPGHFVLRLRVGQTAAIIDPFNRGELLSTADLLRLLRSIEGEEAKLTPETHASVSARDILLRLQNNILSRAIRANELDRARDVVARMIWIAPRRAGLHFELGRLEVHAGHMGAAAEAFEICRNMASGDGEMRIAGMAEEALRRLKTRLN</sequence>
<protein>
    <submittedName>
        <fullName evidence="3">Tetratricopeptide repeat protein</fullName>
    </submittedName>
</protein>
<dbReference type="PANTHER" id="PTHR31350">
    <property type="entry name" value="SI:DKEY-261L7.2"/>
    <property type="match status" value="1"/>
</dbReference>
<evidence type="ECO:0000313" key="4">
    <source>
        <dbReference type="Proteomes" id="UP000468901"/>
    </source>
</evidence>
<dbReference type="InterPro" id="IPR032698">
    <property type="entry name" value="SirB1_N"/>
</dbReference>
<evidence type="ECO:0000256" key="1">
    <source>
        <dbReference type="ARBA" id="ARBA00007100"/>
    </source>
</evidence>
<comment type="caution">
    <text evidence="3">The sequence shown here is derived from an EMBL/GenBank/DDBJ whole genome shotgun (WGS) entry which is preliminary data.</text>
</comment>
<accession>A0A6N6VLI5</accession>
<evidence type="ECO:0000313" key="3">
    <source>
        <dbReference type="EMBL" id="KAB7742573.1"/>
    </source>
</evidence>
<proteinExistence type="inferred from homology"/>
<dbReference type="Pfam" id="PF13369">
    <property type="entry name" value="Transglut_core2"/>
    <property type="match status" value="1"/>
</dbReference>
<dbReference type="EMBL" id="WESC01000001">
    <property type="protein sequence ID" value="KAB7742573.1"/>
    <property type="molecule type" value="Genomic_DNA"/>
</dbReference>